<evidence type="ECO:0000256" key="3">
    <source>
        <dbReference type="ARBA" id="ARBA00022692"/>
    </source>
</evidence>
<dbReference type="GO" id="GO:0022857">
    <property type="term" value="F:transmembrane transporter activity"/>
    <property type="evidence" value="ECO:0007669"/>
    <property type="project" value="TreeGrafter"/>
</dbReference>
<name>A0A917U3L2_9ACTN</name>
<evidence type="ECO:0000259" key="9">
    <source>
        <dbReference type="Pfam" id="PF12704"/>
    </source>
</evidence>
<evidence type="ECO:0000313" key="10">
    <source>
        <dbReference type="EMBL" id="GGM55353.1"/>
    </source>
</evidence>
<protein>
    <submittedName>
        <fullName evidence="10">ABC transporter substrate-binding protein</fullName>
    </submittedName>
</protein>
<reference evidence="10" key="1">
    <citation type="journal article" date="2014" name="Int. J. Syst. Evol. Microbiol.">
        <title>Complete genome sequence of Corynebacterium casei LMG S-19264T (=DSM 44701T), isolated from a smear-ripened cheese.</title>
        <authorList>
            <consortium name="US DOE Joint Genome Institute (JGI-PGF)"/>
            <person name="Walter F."/>
            <person name="Albersmeier A."/>
            <person name="Kalinowski J."/>
            <person name="Ruckert C."/>
        </authorList>
    </citation>
    <scope>NUCLEOTIDE SEQUENCE</scope>
    <source>
        <strain evidence="10">JCM 19831</strain>
    </source>
</reference>
<dbReference type="Pfam" id="PF02687">
    <property type="entry name" value="FtsX"/>
    <property type="match status" value="2"/>
</dbReference>
<evidence type="ECO:0000259" key="8">
    <source>
        <dbReference type="Pfam" id="PF02687"/>
    </source>
</evidence>
<comment type="caution">
    <text evidence="10">The sequence shown here is derived from an EMBL/GenBank/DDBJ whole genome shotgun (WGS) entry which is preliminary data.</text>
</comment>
<keyword evidence="3 7" id="KW-0812">Transmembrane</keyword>
<feature type="transmembrane region" description="Helical" evidence="7">
    <location>
        <begin position="263"/>
        <end position="288"/>
    </location>
</feature>
<feature type="domain" description="MacB-like periplasmic core" evidence="9">
    <location>
        <begin position="17"/>
        <end position="231"/>
    </location>
</feature>
<feature type="transmembrane region" description="Helical" evidence="7">
    <location>
        <begin position="356"/>
        <end position="378"/>
    </location>
</feature>
<dbReference type="InterPro" id="IPR003838">
    <property type="entry name" value="ABC3_permease_C"/>
</dbReference>
<organism evidence="10 11">
    <name type="scientific">Dactylosporangium sucinum</name>
    <dbReference type="NCBI Taxonomy" id="1424081"/>
    <lineage>
        <taxon>Bacteria</taxon>
        <taxon>Bacillati</taxon>
        <taxon>Actinomycetota</taxon>
        <taxon>Actinomycetes</taxon>
        <taxon>Micromonosporales</taxon>
        <taxon>Micromonosporaceae</taxon>
        <taxon>Dactylosporangium</taxon>
    </lineage>
</organism>
<dbReference type="InterPro" id="IPR025857">
    <property type="entry name" value="MacB_PCD"/>
</dbReference>
<reference evidence="10" key="2">
    <citation type="submission" date="2020-09" db="EMBL/GenBank/DDBJ databases">
        <authorList>
            <person name="Sun Q."/>
            <person name="Ohkuma M."/>
        </authorList>
    </citation>
    <scope>NUCLEOTIDE SEQUENCE</scope>
    <source>
        <strain evidence="10">JCM 19831</strain>
    </source>
</reference>
<keyword evidence="5 7" id="KW-0472">Membrane</keyword>
<evidence type="ECO:0000256" key="5">
    <source>
        <dbReference type="ARBA" id="ARBA00023136"/>
    </source>
</evidence>
<comment type="subcellular location">
    <subcellularLocation>
        <location evidence="1">Cell membrane</location>
        <topology evidence="1">Multi-pass membrane protein</topology>
    </subcellularLocation>
</comment>
<gene>
    <name evidence="10" type="ORF">GCM10007977_066300</name>
</gene>
<comment type="similarity">
    <text evidence="6">Belongs to the ABC-4 integral membrane protein family.</text>
</comment>
<evidence type="ECO:0000313" key="11">
    <source>
        <dbReference type="Proteomes" id="UP000642070"/>
    </source>
</evidence>
<dbReference type="GO" id="GO:0005886">
    <property type="term" value="C:plasma membrane"/>
    <property type="evidence" value="ECO:0007669"/>
    <property type="project" value="UniProtKB-SubCell"/>
</dbReference>
<keyword evidence="4 7" id="KW-1133">Transmembrane helix</keyword>
<dbReference type="EMBL" id="BMPI01000037">
    <property type="protein sequence ID" value="GGM55353.1"/>
    <property type="molecule type" value="Genomic_DNA"/>
</dbReference>
<evidence type="ECO:0000256" key="7">
    <source>
        <dbReference type="SAM" id="Phobius"/>
    </source>
</evidence>
<feature type="domain" description="ABC3 transporter permease C-terminal" evidence="8">
    <location>
        <begin position="268"/>
        <end position="386"/>
    </location>
</feature>
<feature type="transmembrane region" description="Helical" evidence="7">
    <location>
        <begin position="802"/>
        <end position="822"/>
    </location>
</feature>
<evidence type="ECO:0000256" key="4">
    <source>
        <dbReference type="ARBA" id="ARBA00022989"/>
    </source>
</evidence>
<dbReference type="Pfam" id="PF12704">
    <property type="entry name" value="MacB_PCD"/>
    <property type="match status" value="2"/>
</dbReference>
<dbReference type="RefSeq" id="WP_229836050.1">
    <property type="nucleotide sequence ID" value="NZ_BMPI01000037.1"/>
</dbReference>
<evidence type="ECO:0000256" key="2">
    <source>
        <dbReference type="ARBA" id="ARBA00022475"/>
    </source>
</evidence>
<dbReference type="AlphaFoldDB" id="A0A917U3L2"/>
<keyword evidence="11" id="KW-1185">Reference proteome</keyword>
<proteinExistence type="inferred from homology"/>
<dbReference type="PANTHER" id="PTHR30572">
    <property type="entry name" value="MEMBRANE COMPONENT OF TRANSPORTER-RELATED"/>
    <property type="match status" value="1"/>
</dbReference>
<dbReference type="Proteomes" id="UP000642070">
    <property type="component" value="Unassembled WGS sequence"/>
</dbReference>
<keyword evidence="2" id="KW-1003">Cell membrane</keyword>
<evidence type="ECO:0000256" key="1">
    <source>
        <dbReference type="ARBA" id="ARBA00004651"/>
    </source>
</evidence>
<evidence type="ECO:0000256" key="6">
    <source>
        <dbReference type="ARBA" id="ARBA00038076"/>
    </source>
</evidence>
<dbReference type="InterPro" id="IPR050250">
    <property type="entry name" value="Macrolide_Exporter_MacB"/>
</dbReference>
<dbReference type="PANTHER" id="PTHR30572:SF4">
    <property type="entry name" value="ABC TRANSPORTER PERMEASE YTRF"/>
    <property type="match status" value="1"/>
</dbReference>
<feature type="transmembrane region" description="Helical" evidence="7">
    <location>
        <begin position="481"/>
        <end position="501"/>
    </location>
</feature>
<feature type="transmembrane region" description="Helical" evidence="7">
    <location>
        <begin position="410"/>
        <end position="438"/>
    </location>
</feature>
<accession>A0A917U3L2</accession>
<feature type="domain" description="MacB-like periplasmic core" evidence="9">
    <location>
        <begin position="480"/>
        <end position="682"/>
    </location>
</feature>
<feature type="transmembrane region" description="Helical" evidence="7">
    <location>
        <begin position="308"/>
        <end position="336"/>
    </location>
</feature>
<feature type="transmembrane region" description="Helical" evidence="7">
    <location>
        <begin position="709"/>
        <end position="737"/>
    </location>
</feature>
<feature type="domain" description="ABC3 transporter permease C-terminal" evidence="8">
    <location>
        <begin position="716"/>
        <end position="831"/>
    </location>
</feature>
<feature type="transmembrane region" description="Helical" evidence="7">
    <location>
        <begin position="758"/>
        <end position="782"/>
    </location>
</feature>
<sequence length="839" mass="84656">MWRLTLRNAVARPARLALTLLAVALGITFVTGTLILTDTSGRLLDEQFRTAAADADLTVRRATAFDDAMGVEVERDPLPAGTAERVRAVPGVADAQPSARGQGLLTAGGRAIVPTGPSLLLSWTSAPFNAFTLRAGRAPAVDDEVVVDAATARAHGIRLGDTVTVQARTTGTLRVVGLAGFGTGDGVPGGTAALVTLPAAQRMLALGTGVSEIAVAVADGADVRSVRQRLAGELGSQYEIAGSRDVAAASAAAARGQIGYLRVMLLALAGAALLVGGFLIANTFSVVISQRTRELAVLRAAGATGRQVLGSVLGEAVLVGVAASAAGVGLGVAAAAGLRGLAGRAGIPMPGGGLAVLPRTIAVAAVIGVLVTVVAALAPARRAARVAPVEAMRDTPAAGLSGRTRAVTGLLVAAALAVVVTGAGSLALLAAAALVTVAGLTVLGPALAPVLARLIGRPLDLAGVAGRLARQATARAPRRTAATALALALGIALISFMAVVGTSAKDTIRQSYGETITADYVVESSRNEMLGGLPPAVHHHVAGLPEVAVASRLRYGHWKDGTMTAALTAVDPATLPRVTALHLVTGSLAALDTGGIVLAEHVARERALRVGDALPMTFARTGAQRLPIVGLLRDADAQALSTDYVIGLTTYAEHYTEDVDASVFVRVADGVDKAAARRAIAAALAGTPTAQIRDQAEAVAGRTRGIDQILGLTTALLLFTVVVALLGITNTLALSIVERTREIGLLRAVGMTRTQLRWMIGAEAVLVAALAVVIGVVLGIAFGTGTVTALSRTTPLTVVVPAGRLALIVAVATLAGLAAGLLPARRAARLDVLDAIGRT</sequence>